<accession>A0A9P4IAT3</accession>
<dbReference type="EMBL" id="ML978127">
    <property type="protein sequence ID" value="KAF2098165.1"/>
    <property type="molecule type" value="Genomic_DNA"/>
</dbReference>
<gene>
    <name evidence="2" type="ORF">NA57DRAFT_76958</name>
</gene>
<evidence type="ECO:0000313" key="3">
    <source>
        <dbReference type="Proteomes" id="UP000799772"/>
    </source>
</evidence>
<dbReference type="Proteomes" id="UP000799772">
    <property type="component" value="Unassembled WGS sequence"/>
</dbReference>
<sequence>MSLSTVLRTSVPGFSAERSCHTAKCHVPLPGTTERHTCDTPFIQCNALGCDFKIARQCREHLNDRFEHLHKCSGASVIGANFFQSIVPKKEDEPNKQSRKRKTPPAPAVTEQATRKSESTVTLPCRRSPVDAPPAAHIPSPVDAPLAAHTPSPVDTSSADDTVATVEALSTTDPSPEGEAASAVPAPAPTKPRAPRKIKPARAPKARLVRRPAVKDPPPVVLLPLEERRRKAANLPPTFREAYRQAYGAPVPPPAPAAEPLLTQLPEYRNYIDYNRSTEPLPLSMVWNPPVARRQPGTVESEHFSSVPDGKGSWFFQGEVGA</sequence>
<protein>
    <submittedName>
        <fullName evidence="2">Uncharacterized protein</fullName>
    </submittedName>
</protein>
<feature type="region of interest" description="Disordered" evidence="1">
    <location>
        <begin position="88"/>
        <end position="205"/>
    </location>
</feature>
<feature type="compositionally biased region" description="Basic residues" evidence="1">
    <location>
        <begin position="193"/>
        <end position="205"/>
    </location>
</feature>
<keyword evidence="3" id="KW-1185">Reference proteome</keyword>
<comment type="caution">
    <text evidence="2">The sequence shown here is derived from an EMBL/GenBank/DDBJ whole genome shotgun (WGS) entry which is preliminary data.</text>
</comment>
<proteinExistence type="predicted"/>
<name>A0A9P4IAT3_9PEZI</name>
<evidence type="ECO:0000313" key="2">
    <source>
        <dbReference type="EMBL" id="KAF2098165.1"/>
    </source>
</evidence>
<dbReference type="AlphaFoldDB" id="A0A9P4IAT3"/>
<reference evidence="2" key="1">
    <citation type="journal article" date="2020" name="Stud. Mycol.">
        <title>101 Dothideomycetes genomes: a test case for predicting lifestyles and emergence of pathogens.</title>
        <authorList>
            <person name="Haridas S."/>
            <person name="Albert R."/>
            <person name="Binder M."/>
            <person name="Bloem J."/>
            <person name="Labutti K."/>
            <person name="Salamov A."/>
            <person name="Andreopoulos B."/>
            <person name="Baker S."/>
            <person name="Barry K."/>
            <person name="Bills G."/>
            <person name="Bluhm B."/>
            <person name="Cannon C."/>
            <person name="Castanera R."/>
            <person name="Culley D."/>
            <person name="Daum C."/>
            <person name="Ezra D."/>
            <person name="Gonzalez J."/>
            <person name="Henrissat B."/>
            <person name="Kuo A."/>
            <person name="Liang C."/>
            <person name="Lipzen A."/>
            <person name="Lutzoni F."/>
            <person name="Magnuson J."/>
            <person name="Mondo S."/>
            <person name="Nolan M."/>
            <person name="Ohm R."/>
            <person name="Pangilinan J."/>
            <person name="Park H.-J."/>
            <person name="Ramirez L."/>
            <person name="Alfaro M."/>
            <person name="Sun H."/>
            <person name="Tritt A."/>
            <person name="Yoshinaga Y."/>
            <person name="Zwiers L.-H."/>
            <person name="Turgeon B."/>
            <person name="Goodwin S."/>
            <person name="Spatafora J."/>
            <person name="Crous P."/>
            <person name="Grigoriev I."/>
        </authorList>
    </citation>
    <scope>NUCLEOTIDE SEQUENCE</scope>
    <source>
        <strain evidence="2">CBS 133067</strain>
    </source>
</reference>
<organism evidence="2 3">
    <name type="scientific">Rhizodiscina lignyota</name>
    <dbReference type="NCBI Taxonomy" id="1504668"/>
    <lineage>
        <taxon>Eukaryota</taxon>
        <taxon>Fungi</taxon>
        <taxon>Dikarya</taxon>
        <taxon>Ascomycota</taxon>
        <taxon>Pezizomycotina</taxon>
        <taxon>Dothideomycetes</taxon>
        <taxon>Pleosporomycetidae</taxon>
        <taxon>Aulographales</taxon>
        <taxon>Rhizodiscinaceae</taxon>
        <taxon>Rhizodiscina</taxon>
    </lineage>
</organism>
<evidence type="ECO:0000256" key="1">
    <source>
        <dbReference type="SAM" id="MobiDB-lite"/>
    </source>
</evidence>